<dbReference type="OrthoDB" id="2506670at2759"/>
<dbReference type="PANTHER" id="PTHR33069">
    <property type="entry name" value="CHROMOSOME 7, WHOLE GENOME SHOTGUN SEQUENCE-RELATED"/>
    <property type="match status" value="1"/>
</dbReference>
<proteinExistence type="predicted"/>
<reference evidence="2" key="1">
    <citation type="submission" date="2014-03" db="EMBL/GenBank/DDBJ databases">
        <title>The Genome Sequence of Puccinia striiformis f. sp. tritici PST-78.</title>
        <authorList>
            <consortium name="The Broad Institute Genome Sequencing Platform"/>
            <person name="Cuomo C."/>
            <person name="Hulbert S."/>
            <person name="Chen X."/>
            <person name="Walker B."/>
            <person name="Young S.K."/>
            <person name="Zeng Q."/>
            <person name="Gargeya S."/>
            <person name="Fitzgerald M."/>
            <person name="Haas B."/>
            <person name="Abouelleil A."/>
            <person name="Alvarado L."/>
            <person name="Arachchi H.M."/>
            <person name="Berlin A.M."/>
            <person name="Chapman S.B."/>
            <person name="Goldberg J."/>
            <person name="Griggs A."/>
            <person name="Gujja S."/>
            <person name="Hansen M."/>
            <person name="Howarth C."/>
            <person name="Imamovic A."/>
            <person name="Larimer J."/>
            <person name="McCowan C."/>
            <person name="Montmayeur A."/>
            <person name="Murphy C."/>
            <person name="Neiman D."/>
            <person name="Pearson M."/>
            <person name="Priest M."/>
            <person name="Roberts A."/>
            <person name="Saif S."/>
            <person name="Shea T."/>
            <person name="Sisk P."/>
            <person name="Sykes S."/>
            <person name="Wortman J."/>
            <person name="Nusbaum C."/>
            <person name="Birren B."/>
        </authorList>
    </citation>
    <scope>NUCLEOTIDE SEQUENCE [LARGE SCALE GENOMIC DNA]</scope>
    <source>
        <strain evidence="2">race PST-78</strain>
    </source>
</reference>
<evidence type="ECO:0000313" key="1">
    <source>
        <dbReference type="EMBL" id="KNE90651.1"/>
    </source>
</evidence>
<keyword evidence="2" id="KW-1185">Reference proteome</keyword>
<name>A0A0L0UUN8_9BASI</name>
<protein>
    <submittedName>
        <fullName evidence="1">Uncharacterized protein</fullName>
    </submittedName>
</protein>
<dbReference type="PANTHER" id="PTHR33069:SF3">
    <property type="entry name" value="DYNEIN HEAVY CHAIN TAIL DOMAIN-CONTAINING PROTEIN"/>
    <property type="match status" value="1"/>
</dbReference>
<gene>
    <name evidence="1" type="ORF">PSTG_15913</name>
</gene>
<dbReference type="EMBL" id="AJIL01000244">
    <property type="protein sequence ID" value="KNE90651.1"/>
    <property type="molecule type" value="Genomic_DNA"/>
</dbReference>
<evidence type="ECO:0000313" key="2">
    <source>
        <dbReference type="Proteomes" id="UP000054564"/>
    </source>
</evidence>
<dbReference type="AlphaFoldDB" id="A0A0L0UUN8"/>
<accession>A0A0L0UUN8</accession>
<organism evidence="1 2">
    <name type="scientific">Puccinia striiformis f. sp. tritici PST-78</name>
    <dbReference type="NCBI Taxonomy" id="1165861"/>
    <lineage>
        <taxon>Eukaryota</taxon>
        <taxon>Fungi</taxon>
        <taxon>Dikarya</taxon>
        <taxon>Basidiomycota</taxon>
        <taxon>Pucciniomycotina</taxon>
        <taxon>Pucciniomycetes</taxon>
        <taxon>Pucciniales</taxon>
        <taxon>Pucciniaceae</taxon>
        <taxon>Puccinia</taxon>
    </lineage>
</organism>
<dbReference type="Proteomes" id="UP000054564">
    <property type="component" value="Unassembled WGS sequence"/>
</dbReference>
<comment type="caution">
    <text evidence="1">The sequence shown here is derived from an EMBL/GenBank/DDBJ whole genome shotgun (WGS) entry which is preliminary data.</text>
</comment>
<sequence>MERLEGETEVEPVRTLEQRSFLRAFLKLTGKLQRNMTPLSATSRRRKRMSPQASNHVDRIKTILLPALPGKICQLCDLLFNPQFFRELDAQQLQAGVQLLTEFEDILDQLISSMASFWEEDLYGFHLEYGSGMKRYRCGRIQAWISDIFKQLEQQLHIYTTLVPLPELIVVPSQTVTATWRELAEYTHSTRLAIDDLVELWFDESDLVIIEDHCAEMAGQLGDLLEECVGYPSLHPDLRSEPFRDFIPIIKLSRLFFNKMSKPTSDGHHPITQMTTEQLLTLVNGTSPLYEDLEKFYDSNLCALQDQRSLYSGVARDLVKLFQAPIYTLNDYLTFQGTNSTQDLHDKYLIWYASWQCQFLLAVKRFHVTYKDAYFPSTLTANLP</sequence>